<feature type="non-terminal residue" evidence="12">
    <location>
        <position position="1"/>
    </location>
</feature>
<reference evidence="12" key="1">
    <citation type="journal article" date="2016" name="Proc. Natl. Acad. Sci. U.S.A.">
        <title>Lipid metabolic changes in an early divergent fungus govern the establishment of a mutualistic symbiosis with endobacteria.</title>
        <authorList>
            <person name="Lastovetsky O.A."/>
            <person name="Gaspar M.L."/>
            <person name="Mondo S.J."/>
            <person name="LaButti K.M."/>
            <person name="Sandor L."/>
            <person name="Grigoriev I.V."/>
            <person name="Henry S.A."/>
            <person name="Pawlowska T.E."/>
        </authorList>
    </citation>
    <scope>NUCLEOTIDE SEQUENCE [LARGE SCALE GENOMIC DNA]</scope>
    <source>
        <strain evidence="12">ATCC 52814</strain>
    </source>
</reference>
<evidence type="ECO:0000259" key="11">
    <source>
        <dbReference type="PROSITE" id="PS51741"/>
    </source>
</evidence>
<dbReference type="InterPro" id="IPR027267">
    <property type="entry name" value="AH/BAR_dom_sf"/>
</dbReference>
<accession>A0A1X0RD11</accession>
<dbReference type="InterPro" id="IPR036028">
    <property type="entry name" value="SH3-like_dom_sf"/>
</dbReference>
<dbReference type="GO" id="GO:0030036">
    <property type="term" value="P:actin cytoskeleton organization"/>
    <property type="evidence" value="ECO:0007669"/>
    <property type="project" value="UniProtKB-ARBA"/>
</dbReference>
<feature type="compositionally biased region" description="Low complexity" evidence="9">
    <location>
        <begin position="385"/>
        <end position="397"/>
    </location>
</feature>
<evidence type="ECO:0000256" key="9">
    <source>
        <dbReference type="SAM" id="MobiDB-lite"/>
    </source>
</evidence>
<organism evidence="12">
    <name type="scientific">Rhizopus microsporus var. microsporus</name>
    <dbReference type="NCBI Taxonomy" id="86635"/>
    <lineage>
        <taxon>Eukaryota</taxon>
        <taxon>Fungi</taxon>
        <taxon>Fungi incertae sedis</taxon>
        <taxon>Mucoromycota</taxon>
        <taxon>Mucoromycotina</taxon>
        <taxon>Mucoromycetes</taxon>
        <taxon>Mucorales</taxon>
        <taxon>Mucorineae</taxon>
        <taxon>Rhizopodaceae</taxon>
        <taxon>Rhizopus</taxon>
    </lineage>
</organism>
<dbReference type="InterPro" id="IPR001452">
    <property type="entry name" value="SH3_domain"/>
</dbReference>
<feature type="compositionally biased region" description="Low complexity" evidence="9">
    <location>
        <begin position="521"/>
        <end position="532"/>
    </location>
</feature>
<evidence type="ECO:0008006" key="13">
    <source>
        <dbReference type="Google" id="ProtNLM"/>
    </source>
</evidence>
<evidence type="ECO:0000256" key="8">
    <source>
        <dbReference type="SAM" id="Coils"/>
    </source>
</evidence>
<dbReference type="SMART" id="SM00055">
    <property type="entry name" value="FCH"/>
    <property type="match status" value="1"/>
</dbReference>
<feature type="domain" description="SH3" evidence="10">
    <location>
        <begin position="578"/>
        <end position="644"/>
    </location>
</feature>
<dbReference type="Gene3D" id="2.30.30.40">
    <property type="entry name" value="SH3 Domains"/>
    <property type="match status" value="1"/>
</dbReference>
<gene>
    <name evidence="12" type="ORF">BCV72DRAFT_47294</name>
</gene>
<dbReference type="Gene3D" id="1.20.1270.60">
    <property type="entry name" value="Arfaptin homology (AH) domain/BAR domain"/>
    <property type="match status" value="1"/>
</dbReference>
<dbReference type="GO" id="GO:0009898">
    <property type="term" value="C:cytoplasmic side of plasma membrane"/>
    <property type="evidence" value="ECO:0007669"/>
    <property type="project" value="TreeGrafter"/>
</dbReference>
<evidence type="ECO:0000256" key="2">
    <source>
        <dbReference type="ARBA" id="ARBA00022443"/>
    </source>
</evidence>
<dbReference type="PROSITE" id="PS51741">
    <property type="entry name" value="F_BAR"/>
    <property type="match status" value="1"/>
</dbReference>
<dbReference type="Pfam" id="PF00611">
    <property type="entry name" value="FCH"/>
    <property type="match status" value="1"/>
</dbReference>
<comment type="subcellular location">
    <subcellularLocation>
        <location evidence="1">Cytoplasm</location>
        <location evidence="1">Cytoskeleton</location>
    </subcellularLocation>
</comment>
<dbReference type="VEuPathDB" id="FungiDB:BCV72DRAFT_47294"/>
<keyword evidence="5" id="KW-0206">Cytoskeleton</keyword>
<evidence type="ECO:0000256" key="7">
    <source>
        <dbReference type="PROSITE-ProRule" id="PRU01077"/>
    </source>
</evidence>
<dbReference type="OrthoDB" id="27823at2759"/>
<keyword evidence="7 8" id="KW-0175">Coiled coil</keyword>
<evidence type="ECO:0000256" key="5">
    <source>
        <dbReference type="ARBA" id="ARBA00023212"/>
    </source>
</evidence>
<keyword evidence="3" id="KW-0963">Cytoplasm</keyword>
<dbReference type="PROSITE" id="PS50002">
    <property type="entry name" value="SH3"/>
    <property type="match status" value="1"/>
</dbReference>
<feature type="compositionally biased region" description="Basic and acidic residues" evidence="9">
    <location>
        <begin position="510"/>
        <end position="520"/>
    </location>
</feature>
<dbReference type="GO" id="GO:0120104">
    <property type="term" value="C:mitotic actomyosin contractile ring, proximal layer"/>
    <property type="evidence" value="ECO:0007669"/>
    <property type="project" value="TreeGrafter"/>
</dbReference>
<dbReference type="Proteomes" id="UP000242414">
    <property type="component" value="Unassembled WGS sequence"/>
</dbReference>
<feature type="domain" description="F-BAR" evidence="11">
    <location>
        <begin position="3"/>
        <end position="257"/>
    </location>
</feature>
<evidence type="ECO:0000256" key="1">
    <source>
        <dbReference type="ARBA" id="ARBA00004245"/>
    </source>
</evidence>
<dbReference type="GO" id="GO:0005543">
    <property type="term" value="F:phospholipid binding"/>
    <property type="evidence" value="ECO:0007669"/>
    <property type="project" value="TreeGrafter"/>
</dbReference>
<dbReference type="SUPFAM" id="SSF103657">
    <property type="entry name" value="BAR/IMD domain-like"/>
    <property type="match status" value="1"/>
</dbReference>
<feature type="region of interest" description="Disordered" evidence="9">
    <location>
        <begin position="341"/>
        <end position="404"/>
    </location>
</feature>
<evidence type="ECO:0000256" key="4">
    <source>
        <dbReference type="ARBA" id="ARBA00022553"/>
    </source>
</evidence>
<name>A0A1X0RD11_RHIZD</name>
<evidence type="ECO:0000256" key="3">
    <source>
        <dbReference type="ARBA" id="ARBA00022490"/>
    </source>
</evidence>
<evidence type="ECO:0000259" key="10">
    <source>
        <dbReference type="PROSITE" id="PS50002"/>
    </source>
</evidence>
<dbReference type="InterPro" id="IPR001060">
    <property type="entry name" value="FCH_dom"/>
</dbReference>
<dbReference type="PANTHER" id="PTHR23065:SF7">
    <property type="entry name" value="NOSTRIN, ISOFORM H"/>
    <property type="match status" value="1"/>
</dbReference>
<proteinExistence type="predicted"/>
<dbReference type="PANTHER" id="PTHR23065">
    <property type="entry name" value="PROLINE-SERINE-THREONINE PHOSPHATASE INTERACTING PROTEIN 1"/>
    <property type="match status" value="1"/>
</dbReference>
<feature type="coiled-coil region" evidence="8">
    <location>
        <begin position="163"/>
        <end position="197"/>
    </location>
</feature>
<evidence type="ECO:0000256" key="6">
    <source>
        <dbReference type="PROSITE-ProRule" id="PRU00192"/>
    </source>
</evidence>
<dbReference type="EMBL" id="KV921871">
    <property type="protein sequence ID" value="ORE09924.1"/>
    <property type="molecule type" value="Genomic_DNA"/>
</dbReference>
<protein>
    <recommendedName>
        <fullName evidence="13">SH3 domain-containing protein</fullName>
    </recommendedName>
</protein>
<keyword evidence="4" id="KW-0597">Phosphoprotein</keyword>
<dbReference type="InterPro" id="IPR031160">
    <property type="entry name" value="F_BAR_dom"/>
</dbReference>
<feature type="region of interest" description="Disordered" evidence="9">
    <location>
        <begin position="481"/>
        <end position="532"/>
    </location>
</feature>
<dbReference type="SUPFAM" id="SSF50044">
    <property type="entry name" value="SH3-domain"/>
    <property type="match status" value="1"/>
</dbReference>
<evidence type="ECO:0000313" key="12">
    <source>
        <dbReference type="EMBL" id="ORE09924.1"/>
    </source>
</evidence>
<dbReference type="AlphaFoldDB" id="A0A1X0RD11"/>
<sequence length="644" mass="73919">MTELIFANNFWGMKDEGYHVLTAKMNSTKKTFDEVKSFYNIRASLHEEFGRKLMKHAKASIGREETGTLYALLSSAHKEMEWTAQAHLNLAQKIKARLEVDLDNFILEQKDKRKLVHVNAEKAHRLKTSSEAYLSKVKEKYESDCAKLYTLQAQLPNAAGREADRIKQKIDRTQHEIKIQEQEYKNACNKLADATEQWNKAWKIACDTYQGMEKKRLDFLHHSFAMYINVLSTASSQDMESYERFWKALDNYDPDGDIQTFIKEKGTGAKIPEPEVFVDYLDDPSTNYDKYTLASFNCPNELVSPVDPSTTKPELTVRNPTEETAPIQATMTTELVTEPERKRSIIRNRVKPLPSLSTPLTKQKKPSIIRRSSSIKVTQKEERQQQQQQTETVQPETKSVDENGDIKIDPRAKVVLAIGNNMFDLGNLAATEEPKKPSTKLYHRRSTIRHRNADLDPSCNFSYKSLLEELGIFDNKGEQKNNHANVTDEPLLASSSNEDVITVRRRSVKKQPENTSRQESKQPYLIQQQQQPQQSSYYHYPPSIVTCNTYYAPQQNTSPIYSTAAGYPPNSSYSDGHSILFWALTLTDWFSNNPEELQYTRGTWVAIVDTNRSDGWYYGIKYDNRASTLTNEKGFVAQNCIQPY</sequence>
<keyword evidence="2 6" id="KW-0728">SH3 domain</keyword>